<reference evidence="1" key="1">
    <citation type="journal article" date="2010" name="Science">
        <title>Plasticity of animal genome architecture unmasked by rapid evolution of a pelagic tunicate.</title>
        <authorList>
            <person name="Denoeud F."/>
            <person name="Henriet S."/>
            <person name="Mungpakdee S."/>
            <person name="Aury J.M."/>
            <person name="Da Silva C."/>
            <person name="Brinkmann H."/>
            <person name="Mikhaleva J."/>
            <person name="Olsen L.C."/>
            <person name="Jubin C."/>
            <person name="Canestro C."/>
            <person name="Bouquet J.M."/>
            <person name="Danks G."/>
            <person name="Poulain J."/>
            <person name="Campsteijn C."/>
            <person name="Adamski M."/>
            <person name="Cross I."/>
            <person name="Yadetie F."/>
            <person name="Muffato M."/>
            <person name="Louis A."/>
            <person name="Butcher S."/>
            <person name="Tsagkogeorga G."/>
            <person name="Konrad A."/>
            <person name="Singh S."/>
            <person name="Jensen M.F."/>
            <person name="Cong E.H."/>
            <person name="Eikeseth-Otteraa H."/>
            <person name="Noel B."/>
            <person name="Anthouard V."/>
            <person name="Porcel B.M."/>
            <person name="Kachouri-Lafond R."/>
            <person name="Nishino A."/>
            <person name="Ugolini M."/>
            <person name="Chourrout P."/>
            <person name="Nishida H."/>
            <person name="Aasland R."/>
            <person name="Huzurbazar S."/>
            <person name="Westhof E."/>
            <person name="Delsuc F."/>
            <person name="Lehrach H."/>
            <person name="Reinhardt R."/>
            <person name="Weissenbach J."/>
            <person name="Roy S.W."/>
            <person name="Artiguenave F."/>
            <person name="Postlethwait J.H."/>
            <person name="Manak J.R."/>
            <person name="Thompson E.M."/>
            <person name="Jaillon O."/>
            <person name="Du Pasquier L."/>
            <person name="Boudinot P."/>
            <person name="Liberles D.A."/>
            <person name="Volff J.N."/>
            <person name="Philippe H."/>
            <person name="Lenhard B."/>
            <person name="Roest Crollius H."/>
            <person name="Wincker P."/>
            <person name="Chourrout D."/>
        </authorList>
    </citation>
    <scope>NUCLEOTIDE SEQUENCE [LARGE SCALE GENOMIC DNA]</scope>
</reference>
<gene>
    <name evidence="1" type="ORF">GSOID_T00010760001</name>
</gene>
<name>E4XGZ4_OIKDI</name>
<sequence length="143" mass="15920">MGENVAKLVCAEVINFKKEKWFANCPGEEPKKIAVKICKTDSLECGNDETTAEESACVLKDSEILPFVTVEGKQKKFDKLEKNVGNRMIVNAICDGVSGGLDRWTLYCDANSNDVLDVDETRQTYKLKQNPAKVRKKGVTIKC</sequence>
<keyword evidence="2" id="KW-1185">Reference proteome</keyword>
<accession>E4XGZ4</accession>
<dbReference type="EMBL" id="FN653049">
    <property type="protein sequence ID" value="CBY09942.1"/>
    <property type="molecule type" value="Genomic_DNA"/>
</dbReference>
<protein>
    <submittedName>
        <fullName evidence="1">Uncharacterized protein</fullName>
    </submittedName>
</protein>
<proteinExistence type="predicted"/>
<dbReference type="AlphaFoldDB" id="E4XGZ4"/>
<evidence type="ECO:0000313" key="1">
    <source>
        <dbReference type="EMBL" id="CBY09942.1"/>
    </source>
</evidence>
<organism evidence="1">
    <name type="scientific">Oikopleura dioica</name>
    <name type="common">Tunicate</name>
    <dbReference type="NCBI Taxonomy" id="34765"/>
    <lineage>
        <taxon>Eukaryota</taxon>
        <taxon>Metazoa</taxon>
        <taxon>Chordata</taxon>
        <taxon>Tunicata</taxon>
        <taxon>Appendicularia</taxon>
        <taxon>Copelata</taxon>
        <taxon>Oikopleuridae</taxon>
        <taxon>Oikopleura</taxon>
    </lineage>
</organism>
<dbReference type="Proteomes" id="UP000001307">
    <property type="component" value="Unassembled WGS sequence"/>
</dbReference>
<evidence type="ECO:0000313" key="2">
    <source>
        <dbReference type="Proteomes" id="UP000001307"/>
    </source>
</evidence>
<dbReference type="InParanoid" id="E4XGZ4"/>